<name>A0A8J2Q3U7_9HEXA</name>
<dbReference type="EMBL" id="CAJVCH010565036">
    <property type="protein sequence ID" value="CAG7832426.1"/>
    <property type="molecule type" value="Genomic_DNA"/>
</dbReference>
<comment type="caution">
    <text evidence="1">The sequence shown here is derived from an EMBL/GenBank/DDBJ whole genome shotgun (WGS) entry which is preliminary data.</text>
</comment>
<reference evidence="1" key="1">
    <citation type="submission" date="2021-06" db="EMBL/GenBank/DDBJ databases">
        <authorList>
            <person name="Hodson N. C."/>
            <person name="Mongue J. A."/>
            <person name="Jaron S. K."/>
        </authorList>
    </citation>
    <scope>NUCLEOTIDE SEQUENCE</scope>
</reference>
<dbReference type="AlphaFoldDB" id="A0A8J2Q3U7"/>
<proteinExistence type="predicted"/>
<sequence length="323" mass="37647">MFHKLIRYIWLATKWVNWTTTLLDIQNEIRISQDVDGECNRTRSTFEFQVSLDTKNEGSNFCELKLICKIFRKQPSSECKDWRKFLTFRNLSVRANIYGECSREKSFTKWFHIECPNHLKMTNRYPHEHQVAGRADPNFISKEDAAQMQVKTEQGKTARILCDLVIFGLLIEISESIEPMNIVCEFERRLDDRSSLGTLLFPALTSSYNTNREAGTSNEDEVKLMKEHSLEYVRGNKFLLAAVSPVFRKMLFETDMICFIFIEIDIAVELLSAAGLYNIPDFRVRAFEWMKWISGTPQGKDEVLEFLKTAAKDVHMGFINYLL</sequence>
<gene>
    <name evidence="1" type="ORF">AFUS01_LOCUS42110</name>
</gene>
<protein>
    <recommendedName>
        <fullName evidence="3">BTB domain-containing protein</fullName>
    </recommendedName>
</protein>
<dbReference type="Proteomes" id="UP000708208">
    <property type="component" value="Unassembled WGS sequence"/>
</dbReference>
<organism evidence="1 2">
    <name type="scientific">Allacma fusca</name>
    <dbReference type="NCBI Taxonomy" id="39272"/>
    <lineage>
        <taxon>Eukaryota</taxon>
        <taxon>Metazoa</taxon>
        <taxon>Ecdysozoa</taxon>
        <taxon>Arthropoda</taxon>
        <taxon>Hexapoda</taxon>
        <taxon>Collembola</taxon>
        <taxon>Symphypleona</taxon>
        <taxon>Sminthuridae</taxon>
        <taxon>Allacma</taxon>
    </lineage>
</organism>
<evidence type="ECO:0000313" key="2">
    <source>
        <dbReference type="Proteomes" id="UP000708208"/>
    </source>
</evidence>
<keyword evidence="2" id="KW-1185">Reference proteome</keyword>
<evidence type="ECO:0008006" key="3">
    <source>
        <dbReference type="Google" id="ProtNLM"/>
    </source>
</evidence>
<accession>A0A8J2Q3U7</accession>
<evidence type="ECO:0000313" key="1">
    <source>
        <dbReference type="EMBL" id="CAG7832426.1"/>
    </source>
</evidence>